<feature type="region of interest" description="Disordered" evidence="1">
    <location>
        <begin position="289"/>
        <end position="312"/>
    </location>
</feature>
<evidence type="ECO:0000256" key="1">
    <source>
        <dbReference type="SAM" id="MobiDB-lite"/>
    </source>
</evidence>
<gene>
    <name evidence="2" type="ORF">FEM48_Zijuj10G0103500</name>
</gene>
<dbReference type="Proteomes" id="UP000813462">
    <property type="component" value="Unassembled WGS sequence"/>
</dbReference>
<evidence type="ECO:0000313" key="3">
    <source>
        <dbReference type="Proteomes" id="UP000813462"/>
    </source>
</evidence>
<name>A0A978UMT8_ZIZJJ</name>
<sequence length="611" mass="67534">MVNLNAISIWILELSSFRNFDVFAEREQLFGHITLSRKADSKSLDYNENNLDSTGLKSGNRVIKENQKRLLFDLKDNERDAVQLSYLMKAGDDFDSSKLDCSKSVDESIAHREYKVTDFGAKLDKDSEFYMDKSVMECELPEFLVCYKESNNHAVKDICIDEGVPSQDKILFESSVNDKDGCTFVFPDNDQNKQVEIHIPTKFKSSVNSEKYDVNFCETKDLMQKGEVKYNATDKNANDVSKEKSFPGNVLLMQELGREKSQSRSTNNERVVAEQQTFQISSEITNPVSTSLVSASEESDNRSGRGLPSSTPVSVAELNNISLGNEFFYNNNVEKGSITFDFDSLASIAISKDECPQDGSFNCPETQNMTLVDGDKIDTRGVSSQDHEGLAPPSVTRGKCPQNGGCGCIGTSHVSKVDDEISDIKIPSSQVQNELPRDDCPQNGDSACCETTNTSVVNGTSDAQVVSDKIHHGIDTEECSQNVVCGCCETRTMPILEDEIPGSSTVSRTKPILEDDILGSQTVSSRFQYGQGESSFSAAGPLSSLINFSGPIAYSGNISLRSDSSTTSTRSFAFPVLQSEWNSSPVRMAKADRRNFRKHRGWRQGLLCCRF</sequence>
<accession>A0A978UMT8</accession>
<evidence type="ECO:0008006" key="4">
    <source>
        <dbReference type="Google" id="ProtNLM"/>
    </source>
</evidence>
<evidence type="ECO:0000313" key="2">
    <source>
        <dbReference type="EMBL" id="KAH7516140.1"/>
    </source>
</evidence>
<proteinExistence type="predicted"/>
<comment type="caution">
    <text evidence="2">The sequence shown here is derived from an EMBL/GenBank/DDBJ whole genome shotgun (WGS) entry which is preliminary data.</text>
</comment>
<dbReference type="AlphaFoldDB" id="A0A978UMT8"/>
<reference evidence="2" key="1">
    <citation type="journal article" date="2021" name="Front. Plant Sci.">
        <title>Chromosome-Scale Genome Assembly for Chinese Sour Jujube and Insights Into Its Genome Evolution and Domestication Signature.</title>
        <authorList>
            <person name="Shen L.-Y."/>
            <person name="Luo H."/>
            <person name="Wang X.-L."/>
            <person name="Wang X.-M."/>
            <person name="Qiu X.-J."/>
            <person name="Liu H."/>
            <person name="Zhou S.-S."/>
            <person name="Jia K.-H."/>
            <person name="Nie S."/>
            <person name="Bao Y.-T."/>
            <person name="Zhang R.-G."/>
            <person name="Yun Q.-Z."/>
            <person name="Chai Y.-H."/>
            <person name="Lu J.-Y."/>
            <person name="Li Y."/>
            <person name="Zhao S.-W."/>
            <person name="Mao J.-F."/>
            <person name="Jia S.-G."/>
            <person name="Mao Y.-M."/>
        </authorList>
    </citation>
    <scope>NUCLEOTIDE SEQUENCE</scope>
    <source>
        <strain evidence="2">AT0</strain>
        <tissue evidence="2">Leaf</tissue>
    </source>
</reference>
<dbReference type="GO" id="GO:0009786">
    <property type="term" value="P:regulation of asymmetric cell division"/>
    <property type="evidence" value="ECO:0007669"/>
    <property type="project" value="InterPro"/>
</dbReference>
<protein>
    <recommendedName>
        <fullName evidence="4">18S pre-ribosomal assembly protein gar2-related</fullName>
    </recommendedName>
</protein>
<dbReference type="PANTHER" id="PTHR33914">
    <property type="entry name" value="18S PRE-RIBOSOMAL ASSEMBLY PROTEIN GAR2-LIKE PROTEIN"/>
    <property type="match status" value="1"/>
</dbReference>
<dbReference type="PANTHER" id="PTHR33914:SF2">
    <property type="entry name" value="OS02G0582100 PROTEIN"/>
    <property type="match status" value="1"/>
</dbReference>
<organism evidence="2 3">
    <name type="scientific">Ziziphus jujuba var. spinosa</name>
    <dbReference type="NCBI Taxonomy" id="714518"/>
    <lineage>
        <taxon>Eukaryota</taxon>
        <taxon>Viridiplantae</taxon>
        <taxon>Streptophyta</taxon>
        <taxon>Embryophyta</taxon>
        <taxon>Tracheophyta</taxon>
        <taxon>Spermatophyta</taxon>
        <taxon>Magnoliopsida</taxon>
        <taxon>eudicotyledons</taxon>
        <taxon>Gunneridae</taxon>
        <taxon>Pentapetalae</taxon>
        <taxon>rosids</taxon>
        <taxon>fabids</taxon>
        <taxon>Rosales</taxon>
        <taxon>Rhamnaceae</taxon>
        <taxon>Paliureae</taxon>
        <taxon>Ziziphus</taxon>
    </lineage>
</organism>
<dbReference type="EMBL" id="JAEACU010000010">
    <property type="protein sequence ID" value="KAH7516140.1"/>
    <property type="molecule type" value="Genomic_DNA"/>
</dbReference>
<dbReference type="InterPro" id="IPR040378">
    <property type="entry name" value="BASL"/>
</dbReference>